<protein>
    <submittedName>
        <fullName evidence="1">Uncharacterized protein</fullName>
    </submittedName>
</protein>
<accession>A0A7C8ZYC4</accession>
<reference evidence="1" key="2">
    <citation type="submission" date="2020-07" db="EMBL/GenBank/DDBJ databases">
        <authorList>
            <person name="Vera ALvarez R."/>
            <person name="Arias-Moreno D.M."/>
            <person name="Jimenez-Jacinto V."/>
            <person name="Jimenez-Bremont J.F."/>
            <person name="Swaminathan K."/>
            <person name="Moose S.P."/>
            <person name="Guerrero-Gonzalez M.L."/>
            <person name="Marino-Ramirez L."/>
            <person name="Landsman D."/>
            <person name="Rodriguez-Kessler M."/>
            <person name="Delgado-Sanchez P."/>
        </authorList>
    </citation>
    <scope>NUCLEOTIDE SEQUENCE</scope>
    <source>
        <tissue evidence="1">Cladode</tissue>
    </source>
</reference>
<sequence>MCCIGVCSATTFIFLTTLGVAKHLIDMGLSPLAILPSFGSNSGKEDRLERLRKTLAIKGRLQCSVSFSSIPGHSASTRRGALTSSCCSCSISFPSSTIS</sequence>
<name>A0A7C8ZYC4_OPUST</name>
<dbReference type="AlphaFoldDB" id="A0A7C8ZYC4"/>
<dbReference type="EMBL" id="GISG01184639">
    <property type="protein sequence ID" value="MBA4654738.1"/>
    <property type="molecule type" value="Transcribed_RNA"/>
</dbReference>
<dbReference type="EMBL" id="GISG01184638">
    <property type="protein sequence ID" value="MBA4654737.1"/>
    <property type="molecule type" value="Transcribed_RNA"/>
</dbReference>
<reference evidence="1" key="1">
    <citation type="journal article" date="2013" name="J. Plant Res.">
        <title>Effect of fungi and light on seed germination of three Opuntia species from semiarid lands of central Mexico.</title>
        <authorList>
            <person name="Delgado-Sanchez P."/>
            <person name="Jimenez-Bremont J.F."/>
            <person name="Guerrero-Gonzalez Mde L."/>
            <person name="Flores J."/>
        </authorList>
    </citation>
    <scope>NUCLEOTIDE SEQUENCE</scope>
    <source>
        <tissue evidence="1">Cladode</tissue>
    </source>
</reference>
<organism evidence="1">
    <name type="scientific">Opuntia streptacantha</name>
    <name type="common">Prickly pear cactus</name>
    <name type="synonym">Opuntia cardona</name>
    <dbReference type="NCBI Taxonomy" id="393608"/>
    <lineage>
        <taxon>Eukaryota</taxon>
        <taxon>Viridiplantae</taxon>
        <taxon>Streptophyta</taxon>
        <taxon>Embryophyta</taxon>
        <taxon>Tracheophyta</taxon>
        <taxon>Spermatophyta</taxon>
        <taxon>Magnoliopsida</taxon>
        <taxon>eudicotyledons</taxon>
        <taxon>Gunneridae</taxon>
        <taxon>Pentapetalae</taxon>
        <taxon>Caryophyllales</taxon>
        <taxon>Cactineae</taxon>
        <taxon>Cactaceae</taxon>
        <taxon>Opuntioideae</taxon>
        <taxon>Opuntia</taxon>
    </lineage>
</organism>
<proteinExistence type="predicted"/>
<evidence type="ECO:0000313" key="1">
    <source>
        <dbReference type="EMBL" id="MBA4654738.1"/>
    </source>
</evidence>